<dbReference type="PRINTS" id="PR00116">
    <property type="entry name" value="ARGINASE"/>
</dbReference>
<dbReference type="InterPro" id="IPR006035">
    <property type="entry name" value="Ureohydrolase"/>
</dbReference>
<feature type="chain" id="PRO_5012940351" evidence="5">
    <location>
        <begin position="24"/>
        <end position="260"/>
    </location>
</feature>
<dbReference type="Proteomes" id="UP000198287">
    <property type="component" value="Unassembled WGS sequence"/>
</dbReference>
<dbReference type="GO" id="GO:0004053">
    <property type="term" value="F:arginase activity"/>
    <property type="evidence" value="ECO:0007669"/>
    <property type="project" value="TreeGrafter"/>
</dbReference>
<reference evidence="6 7" key="1">
    <citation type="submission" date="2015-12" db="EMBL/GenBank/DDBJ databases">
        <title>The genome of Folsomia candida.</title>
        <authorList>
            <person name="Faddeeva A."/>
            <person name="Derks M.F."/>
            <person name="Anvar Y."/>
            <person name="Smit S."/>
            <person name="Van Straalen N."/>
            <person name="Roelofs D."/>
        </authorList>
    </citation>
    <scope>NUCLEOTIDE SEQUENCE [LARGE SCALE GENOMIC DNA]</scope>
    <source>
        <strain evidence="6 7">VU population</strain>
        <tissue evidence="6">Whole body</tissue>
    </source>
</reference>
<dbReference type="GO" id="GO:0030145">
    <property type="term" value="F:manganese ion binding"/>
    <property type="evidence" value="ECO:0007669"/>
    <property type="project" value="TreeGrafter"/>
</dbReference>
<evidence type="ECO:0000256" key="4">
    <source>
        <dbReference type="PROSITE-ProRule" id="PRU00742"/>
    </source>
</evidence>
<dbReference type="OrthoDB" id="9992747at2759"/>
<keyword evidence="2" id="KW-0378">Hydrolase</keyword>
<evidence type="ECO:0000256" key="1">
    <source>
        <dbReference type="ARBA" id="ARBA00022723"/>
    </source>
</evidence>
<evidence type="ECO:0000256" key="2">
    <source>
        <dbReference type="ARBA" id="ARBA00022801"/>
    </source>
</evidence>
<evidence type="ECO:0000313" key="7">
    <source>
        <dbReference type="Proteomes" id="UP000198287"/>
    </source>
</evidence>
<keyword evidence="7" id="KW-1185">Reference proteome</keyword>
<dbReference type="SUPFAM" id="SSF52768">
    <property type="entry name" value="Arginase/deacetylase"/>
    <property type="match status" value="1"/>
</dbReference>
<dbReference type="InterPro" id="IPR023696">
    <property type="entry name" value="Ureohydrolase_dom_sf"/>
</dbReference>
<feature type="signal peptide" evidence="5">
    <location>
        <begin position="1"/>
        <end position="23"/>
    </location>
</feature>
<gene>
    <name evidence="6" type="ORF">Fcan01_04141</name>
</gene>
<dbReference type="PANTHER" id="PTHR43782">
    <property type="entry name" value="ARGINASE"/>
    <property type="match status" value="1"/>
</dbReference>
<dbReference type="STRING" id="158441.A0A226EUE9"/>
<keyword evidence="1" id="KW-0479">Metal-binding</keyword>
<evidence type="ECO:0000313" key="6">
    <source>
        <dbReference type="EMBL" id="OXA60246.1"/>
    </source>
</evidence>
<accession>A0A226EUE9</accession>
<dbReference type="Gene3D" id="3.40.800.10">
    <property type="entry name" value="Ureohydrolase domain"/>
    <property type="match status" value="1"/>
</dbReference>
<sequence>MSKLRNNYILAFLTSYLIATVNSAAFVKKGPKEMLVGLQGLPFGRGNPRPGTETGPMYLRNGGIIEYLKDEAGVDVKDYGDMIFDVGPRVRTPVGNETKEMAEGVWNIVDVAKAAKKISDQTEAIAKDGRIVLSVGGDHSITIGTINGISNVHPNVAILYLDAHADINTVKTSPSGNLHGMTIPFAVKELSPDMKTPEMKDFDFIQPRVAAENVAHIGLRSVDPGETYVIRTVAAEAVGTCGDINIVGCWGGMGLYKMGR</sequence>
<keyword evidence="5" id="KW-0732">Signal</keyword>
<dbReference type="GO" id="GO:0005829">
    <property type="term" value="C:cytosol"/>
    <property type="evidence" value="ECO:0007669"/>
    <property type="project" value="TreeGrafter"/>
</dbReference>
<keyword evidence="3" id="KW-0464">Manganese</keyword>
<dbReference type="GO" id="GO:0005634">
    <property type="term" value="C:nucleus"/>
    <property type="evidence" value="ECO:0007669"/>
    <property type="project" value="TreeGrafter"/>
</dbReference>
<dbReference type="OMA" id="QDIAPNW"/>
<comment type="caution">
    <text evidence="6">The sequence shown here is derived from an EMBL/GenBank/DDBJ whole genome shotgun (WGS) entry which is preliminary data.</text>
</comment>
<evidence type="ECO:0000256" key="3">
    <source>
        <dbReference type="ARBA" id="ARBA00023211"/>
    </source>
</evidence>
<dbReference type="PROSITE" id="PS51409">
    <property type="entry name" value="ARGINASE_2"/>
    <property type="match status" value="1"/>
</dbReference>
<evidence type="ECO:0000256" key="5">
    <source>
        <dbReference type="SAM" id="SignalP"/>
    </source>
</evidence>
<dbReference type="AlphaFoldDB" id="A0A226EUE9"/>
<proteinExistence type="inferred from homology"/>
<dbReference type="Pfam" id="PF00491">
    <property type="entry name" value="Arginase"/>
    <property type="match status" value="1"/>
</dbReference>
<organism evidence="6 7">
    <name type="scientific">Folsomia candida</name>
    <name type="common">Springtail</name>
    <dbReference type="NCBI Taxonomy" id="158441"/>
    <lineage>
        <taxon>Eukaryota</taxon>
        <taxon>Metazoa</taxon>
        <taxon>Ecdysozoa</taxon>
        <taxon>Arthropoda</taxon>
        <taxon>Hexapoda</taxon>
        <taxon>Collembola</taxon>
        <taxon>Entomobryomorpha</taxon>
        <taxon>Isotomoidea</taxon>
        <taxon>Isotomidae</taxon>
        <taxon>Proisotominae</taxon>
        <taxon>Folsomia</taxon>
    </lineage>
</organism>
<protein>
    <submittedName>
        <fullName evidence="6">Arginase, hepatic</fullName>
    </submittedName>
</protein>
<dbReference type="PANTHER" id="PTHR43782:SF3">
    <property type="entry name" value="ARGINASE"/>
    <property type="match status" value="1"/>
</dbReference>
<comment type="similarity">
    <text evidence="4">Belongs to the arginase family.</text>
</comment>
<dbReference type="EMBL" id="LNIX01000002">
    <property type="protein sequence ID" value="OXA60246.1"/>
    <property type="molecule type" value="Genomic_DNA"/>
</dbReference>
<name>A0A226EUE9_FOLCA</name>